<proteinExistence type="predicted"/>
<feature type="region of interest" description="Disordered" evidence="1">
    <location>
        <begin position="131"/>
        <end position="150"/>
    </location>
</feature>
<reference evidence="2 3" key="1">
    <citation type="submission" date="2024-05" db="EMBL/GenBank/DDBJ databases">
        <title>Long read based assembly of the Candida bracarensis genome reveals expanded adhesin content.</title>
        <authorList>
            <person name="Marcet-Houben M."/>
            <person name="Ksiezopolska E."/>
            <person name="Gabaldon T."/>
        </authorList>
    </citation>
    <scope>NUCLEOTIDE SEQUENCE [LARGE SCALE GENOMIC DNA]</scope>
    <source>
        <strain evidence="2 3">CBM6</strain>
    </source>
</reference>
<name>A0ABR4NSJ3_9SACH</name>
<sequence length="257" mass="29202">MTTKMIQRQVCRGISSCEADYRLPKLYKRIEREMRSSKSRRLDPRAQRHMVAEKYGEYFLGFDAMCVYKWGLVGGTAMKVNRSAMWASYCSDMAKMLDKDGYRYFVETPMDIPLMNQVLGKGSFSLPTQWNREDASERGGDGKAGHGSPEDLRMSWHELIDLETLLSKARTESRLSLHAVGVNIGAQPHVVRDLGPMLENSSQKFDYDKLLRIAKENGHSGTNTHTIALIDGLARHKLTVPSLVRANQWLLFTEPET</sequence>
<gene>
    <name evidence="2" type="ORF">RNJ44_00350</name>
</gene>
<protein>
    <submittedName>
        <fullName evidence="2">Uncharacterized protein</fullName>
    </submittedName>
</protein>
<evidence type="ECO:0000256" key="1">
    <source>
        <dbReference type="SAM" id="MobiDB-lite"/>
    </source>
</evidence>
<organism evidence="2 3">
    <name type="scientific">Nakaseomyces bracarensis</name>
    <dbReference type="NCBI Taxonomy" id="273131"/>
    <lineage>
        <taxon>Eukaryota</taxon>
        <taxon>Fungi</taxon>
        <taxon>Dikarya</taxon>
        <taxon>Ascomycota</taxon>
        <taxon>Saccharomycotina</taxon>
        <taxon>Saccharomycetes</taxon>
        <taxon>Saccharomycetales</taxon>
        <taxon>Saccharomycetaceae</taxon>
        <taxon>Nakaseomyces</taxon>
    </lineage>
</organism>
<accession>A0ABR4NSJ3</accession>
<dbReference type="EMBL" id="JBEVYD010000007">
    <property type="protein sequence ID" value="KAL3231315.1"/>
    <property type="molecule type" value="Genomic_DNA"/>
</dbReference>
<dbReference type="Proteomes" id="UP001623330">
    <property type="component" value="Unassembled WGS sequence"/>
</dbReference>
<comment type="caution">
    <text evidence="2">The sequence shown here is derived from an EMBL/GenBank/DDBJ whole genome shotgun (WGS) entry which is preliminary data.</text>
</comment>
<evidence type="ECO:0000313" key="2">
    <source>
        <dbReference type="EMBL" id="KAL3231315.1"/>
    </source>
</evidence>
<keyword evidence="3" id="KW-1185">Reference proteome</keyword>
<evidence type="ECO:0000313" key="3">
    <source>
        <dbReference type="Proteomes" id="UP001623330"/>
    </source>
</evidence>